<proteinExistence type="predicted"/>
<name>A0A0M9F1F3_FUSLA</name>
<dbReference type="CDD" id="cd18008">
    <property type="entry name" value="DEXDc_SHPRH-like"/>
    <property type="match status" value="1"/>
</dbReference>
<sequence>MPSAGNATKETVWATIDGPRSLASSLRDTLQSLQLFLQDPLHAIKNAPYFNPQRFHNDPNTRTIDFQLQDAPPAPNFVFQDEQVVTENVLDRLNLETDLPETAGSAHLNAGLENHQKQALTFMIDRETGWRLRYQGQDVWSQAINQRGYPVYFNNIESCMHDQCPPNFRGGILADPMGLGKTLSIISLIAHDNDGAKGSEATTSRGETTGRGTLRVLPPSLIQHWEDELAKHLSSEAFAWRRYHGQHQNINVDSISFCDIILATYNTLAKEWQDQDKGQRTHQIKSLSTAKSRAACALIADCRWAVTGTPIQNRLSELFSLIHFLRLSPYSAKKAFDRAFTNPWLQGEGSGFQALTKLLGYIMLRRPKALINLPKREDHCRCLTFSRQEQEAYDIAKKRAVECLDDALDSGNMQEGYRNALEKINALRVVCELGCQPRQSTFKLPETNLLTPS</sequence>
<evidence type="ECO:0000256" key="3">
    <source>
        <dbReference type="ARBA" id="ARBA00022840"/>
    </source>
</evidence>
<dbReference type="InterPro" id="IPR027417">
    <property type="entry name" value="P-loop_NTPase"/>
</dbReference>
<dbReference type="PROSITE" id="PS51192">
    <property type="entry name" value="HELICASE_ATP_BIND_1"/>
    <property type="match status" value="1"/>
</dbReference>
<dbReference type="GO" id="GO:0016757">
    <property type="term" value="F:glycosyltransferase activity"/>
    <property type="evidence" value="ECO:0007669"/>
    <property type="project" value="UniProtKB-KW"/>
</dbReference>
<dbReference type="Gene3D" id="3.40.50.10810">
    <property type="entry name" value="Tandem AAA-ATPase domain"/>
    <property type="match status" value="1"/>
</dbReference>
<reference evidence="5 6" key="1">
    <citation type="submission" date="2015-04" db="EMBL/GenBank/DDBJ databases">
        <title>The draft genome sequence of Fusarium langsethiae, a T-2/HT-2 mycotoxin producer.</title>
        <authorList>
            <person name="Lysoe E."/>
            <person name="Divon H.H."/>
            <person name="Terzi V."/>
            <person name="Orru L."/>
            <person name="Lamontanara A."/>
            <person name="Kolseth A.-K."/>
            <person name="Frandsen R.J."/>
            <person name="Nielsen K."/>
            <person name="Thrane U."/>
        </authorList>
    </citation>
    <scope>NUCLEOTIDE SEQUENCE [LARGE SCALE GENOMIC DNA]</scope>
    <source>
        <strain evidence="5 6">Fl201059</strain>
    </source>
</reference>
<dbReference type="InterPro" id="IPR050628">
    <property type="entry name" value="SNF2_RAD54_helicase_TF"/>
</dbReference>
<keyword evidence="5" id="KW-0808">Transferase</keyword>
<dbReference type="EMBL" id="JXCE01000034">
    <property type="protein sequence ID" value="KPA43940.1"/>
    <property type="molecule type" value="Genomic_DNA"/>
</dbReference>
<organism evidence="5 6">
    <name type="scientific">Fusarium langsethiae</name>
    <dbReference type="NCBI Taxonomy" id="179993"/>
    <lineage>
        <taxon>Eukaryota</taxon>
        <taxon>Fungi</taxon>
        <taxon>Dikarya</taxon>
        <taxon>Ascomycota</taxon>
        <taxon>Pezizomycotina</taxon>
        <taxon>Sordariomycetes</taxon>
        <taxon>Hypocreomycetidae</taxon>
        <taxon>Hypocreales</taxon>
        <taxon>Nectriaceae</taxon>
        <taxon>Fusarium</taxon>
    </lineage>
</organism>
<keyword evidence="6" id="KW-1185">Reference proteome</keyword>
<keyword evidence="3" id="KW-0067">ATP-binding</keyword>
<gene>
    <name evidence="5" type="ORF">FLAG1_03199</name>
</gene>
<keyword evidence="5" id="KW-0328">Glycosyltransferase</keyword>
<evidence type="ECO:0000313" key="5">
    <source>
        <dbReference type="EMBL" id="KPA43940.1"/>
    </source>
</evidence>
<dbReference type="InterPro" id="IPR014001">
    <property type="entry name" value="Helicase_ATP-bd"/>
</dbReference>
<dbReference type="AlphaFoldDB" id="A0A0M9F1F3"/>
<dbReference type="PANTHER" id="PTHR45626:SF22">
    <property type="entry name" value="DNA REPAIR PROTEIN RAD5"/>
    <property type="match status" value="1"/>
</dbReference>
<dbReference type="GO" id="GO:0016787">
    <property type="term" value="F:hydrolase activity"/>
    <property type="evidence" value="ECO:0007669"/>
    <property type="project" value="UniProtKB-KW"/>
</dbReference>
<dbReference type="SMART" id="SM00487">
    <property type="entry name" value="DEXDc"/>
    <property type="match status" value="1"/>
</dbReference>
<dbReference type="Pfam" id="PF00176">
    <property type="entry name" value="SNF2-rel_dom"/>
    <property type="match status" value="1"/>
</dbReference>
<dbReference type="PANTHER" id="PTHR45626">
    <property type="entry name" value="TRANSCRIPTION TERMINATION FACTOR 2-RELATED"/>
    <property type="match status" value="1"/>
</dbReference>
<dbReference type="InterPro" id="IPR000330">
    <property type="entry name" value="SNF2_N"/>
</dbReference>
<dbReference type="InterPro" id="IPR038718">
    <property type="entry name" value="SNF2-like_sf"/>
</dbReference>
<protein>
    <submittedName>
        <fullName evidence="5">Alpha--mannosyltransferase</fullName>
    </submittedName>
</protein>
<evidence type="ECO:0000313" key="6">
    <source>
        <dbReference type="Proteomes" id="UP000037904"/>
    </source>
</evidence>
<feature type="domain" description="Helicase ATP-binding" evidence="4">
    <location>
        <begin position="162"/>
        <end position="328"/>
    </location>
</feature>
<dbReference type="GO" id="GO:0005524">
    <property type="term" value="F:ATP binding"/>
    <property type="evidence" value="ECO:0007669"/>
    <property type="project" value="UniProtKB-KW"/>
</dbReference>
<accession>A0A0M9F1F3</accession>
<evidence type="ECO:0000259" key="4">
    <source>
        <dbReference type="PROSITE" id="PS51192"/>
    </source>
</evidence>
<keyword evidence="1" id="KW-0547">Nucleotide-binding</keyword>
<dbReference type="GO" id="GO:0005634">
    <property type="term" value="C:nucleus"/>
    <property type="evidence" value="ECO:0007669"/>
    <property type="project" value="TreeGrafter"/>
</dbReference>
<dbReference type="SUPFAM" id="SSF52540">
    <property type="entry name" value="P-loop containing nucleoside triphosphate hydrolases"/>
    <property type="match status" value="1"/>
</dbReference>
<keyword evidence="2" id="KW-0378">Hydrolase</keyword>
<evidence type="ECO:0000256" key="1">
    <source>
        <dbReference type="ARBA" id="ARBA00022741"/>
    </source>
</evidence>
<comment type="caution">
    <text evidence="5">The sequence shown here is derived from an EMBL/GenBank/DDBJ whole genome shotgun (WGS) entry which is preliminary data.</text>
</comment>
<dbReference type="Proteomes" id="UP000037904">
    <property type="component" value="Unassembled WGS sequence"/>
</dbReference>
<dbReference type="GO" id="GO:0008094">
    <property type="term" value="F:ATP-dependent activity, acting on DNA"/>
    <property type="evidence" value="ECO:0007669"/>
    <property type="project" value="TreeGrafter"/>
</dbReference>
<dbReference type="GO" id="GO:0006281">
    <property type="term" value="P:DNA repair"/>
    <property type="evidence" value="ECO:0007669"/>
    <property type="project" value="TreeGrafter"/>
</dbReference>
<evidence type="ECO:0000256" key="2">
    <source>
        <dbReference type="ARBA" id="ARBA00022801"/>
    </source>
</evidence>